<feature type="region of interest" description="Disordered" evidence="1">
    <location>
        <begin position="227"/>
        <end position="246"/>
    </location>
</feature>
<evidence type="ECO:0000313" key="4">
    <source>
        <dbReference type="Proteomes" id="UP000613740"/>
    </source>
</evidence>
<dbReference type="Proteomes" id="UP000613740">
    <property type="component" value="Unassembled WGS sequence"/>
</dbReference>
<dbReference type="InterPro" id="IPR053235">
    <property type="entry name" value="Ser_Thr_kinase"/>
</dbReference>
<evidence type="ECO:0000259" key="2">
    <source>
        <dbReference type="PROSITE" id="PS50011"/>
    </source>
</evidence>
<evidence type="ECO:0000256" key="1">
    <source>
        <dbReference type="SAM" id="MobiDB-lite"/>
    </source>
</evidence>
<accession>A0A835SKJ6</accession>
<dbReference type="GO" id="GO:0005524">
    <property type="term" value="F:ATP binding"/>
    <property type="evidence" value="ECO:0007669"/>
    <property type="project" value="InterPro"/>
</dbReference>
<proteinExistence type="predicted"/>
<dbReference type="PANTHER" id="PTHR24361">
    <property type="entry name" value="MITOGEN-ACTIVATED KINASE KINASE KINASE"/>
    <property type="match status" value="1"/>
</dbReference>
<dbReference type="OrthoDB" id="550653at2759"/>
<comment type="caution">
    <text evidence="3">The sequence shown here is derived from an EMBL/GenBank/DDBJ whole genome shotgun (WGS) entry which is preliminary data.</text>
</comment>
<gene>
    <name evidence="3" type="ORF">HYH02_014195</name>
</gene>
<dbReference type="AlphaFoldDB" id="A0A835SKJ6"/>
<feature type="domain" description="Protein kinase" evidence="2">
    <location>
        <begin position="258"/>
        <end position="603"/>
    </location>
</feature>
<organism evidence="3 4">
    <name type="scientific">Chlamydomonas schloesseri</name>
    <dbReference type="NCBI Taxonomy" id="2026947"/>
    <lineage>
        <taxon>Eukaryota</taxon>
        <taxon>Viridiplantae</taxon>
        <taxon>Chlorophyta</taxon>
        <taxon>core chlorophytes</taxon>
        <taxon>Chlorophyceae</taxon>
        <taxon>CS clade</taxon>
        <taxon>Chlamydomonadales</taxon>
        <taxon>Chlamydomonadaceae</taxon>
        <taxon>Chlamydomonas</taxon>
    </lineage>
</organism>
<dbReference type="InterPro" id="IPR011009">
    <property type="entry name" value="Kinase-like_dom_sf"/>
</dbReference>
<dbReference type="EMBL" id="JAEHOD010000089">
    <property type="protein sequence ID" value="KAG2428872.1"/>
    <property type="molecule type" value="Genomic_DNA"/>
</dbReference>
<reference evidence="3" key="1">
    <citation type="journal article" date="2020" name="bioRxiv">
        <title>Comparative genomics of Chlamydomonas.</title>
        <authorList>
            <person name="Craig R.J."/>
            <person name="Hasan A.R."/>
            <person name="Ness R.W."/>
            <person name="Keightley P.D."/>
        </authorList>
    </citation>
    <scope>NUCLEOTIDE SEQUENCE</scope>
    <source>
        <strain evidence="3">CCAP 11/173</strain>
    </source>
</reference>
<dbReference type="SMART" id="SM00220">
    <property type="entry name" value="S_TKc"/>
    <property type="match status" value="1"/>
</dbReference>
<evidence type="ECO:0000313" key="3">
    <source>
        <dbReference type="EMBL" id="KAG2428872.1"/>
    </source>
</evidence>
<name>A0A835SKJ6_9CHLO</name>
<dbReference type="GO" id="GO:0004674">
    <property type="term" value="F:protein serine/threonine kinase activity"/>
    <property type="evidence" value="ECO:0007669"/>
    <property type="project" value="TreeGrafter"/>
</dbReference>
<protein>
    <recommendedName>
        <fullName evidence="2">Protein kinase domain-containing protein</fullName>
    </recommendedName>
</protein>
<dbReference type="PROSITE" id="PS50011">
    <property type="entry name" value="PROTEIN_KINASE_DOM"/>
    <property type="match status" value="1"/>
</dbReference>
<dbReference type="Gene3D" id="1.10.510.10">
    <property type="entry name" value="Transferase(Phosphotransferase) domain 1"/>
    <property type="match status" value="1"/>
</dbReference>
<feature type="region of interest" description="Disordered" evidence="1">
    <location>
        <begin position="318"/>
        <end position="345"/>
    </location>
</feature>
<dbReference type="SUPFAM" id="SSF56112">
    <property type="entry name" value="Protein kinase-like (PK-like)"/>
    <property type="match status" value="1"/>
</dbReference>
<dbReference type="Pfam" id="PF00069">
    <property type="entry name" value="Pkinase"/>
    <property type="match status" value="1"/>
</dbReference>
<keyword evidence="4" id="KW-1185">Reference proteome</keyword>
<feature type="region of interest" description="Disordered" evidence="1">
    <location>
        <begin position="200"/>
        <end position="219"/>
    </location>
</feature>
<feature type="compositionally biased region" description="Low complexity" evidence="1">
    <location>
        <begin position="331"/>
        <end position="345"/>
    </location>
</feature>
<sequence>MAVVASIGHQQGIAVNKATGCSVHDVESGAAGARDIPGEWPAKYRSGAADTLGLLDIKTEIWSNVGVKYGPRGEPGQPWNFDTPPSSSDSCCGGLVSGDVPARSSKELSGMVVTTSQGLVAAAAASSELAPAAIASSAEATPAPVPNPGPAIVVSPKKAAAYQVPPPKPAPAIMKSQQHPGAAAVLSEAVAAKPGIKNDMPATAKHALPSRTGGADRYPFQRGNLRPFPTTCRASSSSSSSSSCPSRIMTRIAVRDHEQPHTAGGHGQVGRCRLAITRTTVSTCTSTSEDADNAVLSYSVTRTTKAAIWKRVAWGLAKPPPAQPQPHDTNAAPAPAAASSAPSKQQAAFESEVAAHIDVTNQGCRHVAACYGFRQTPVDGALYLEEGSTDLAGIWGDFKASKHSLPEEALRVVLASVLRGLRATHAAGWAHLDVKLENVVLGADGLLKLVDFGLARPIATSAAASSISSSATSAATRRPAGTLTQVITGGTRGYTAPELIARAPLGRNPAKWLEEPTSGPAADVYSLGCMAFYLATRPEHVYILQTRNAKTGRHALALPADAEVRRNMMSELSPALRGLIESMLSAGPADRPGVEAALAHPALRGCEGMAARRWRWGR</sequence>
<dbReference type="GO" id="GO:0005737">
    <property type="term" value="C:cytoplasm"/>
    <property type="evidence" value="ECO:0007669"/>
    <property type="project" value="TreeGrafter"/>
</dbReference>
<dbReference type="InterPro" id="IPR000719">
    <property type="entry name" value="Prot_kinase_dom"/>
</dbReference>